<evidence type="ECO:0000256" key="2">
    <source>
        <dbReference type="SAM" id="Phobius"/>
    </source>
</evidence>
<evidence type="ECO:0000313" key="4">
    <source>
        <dbReference type="Proteomes" id="UP000001627"/>
    </source>
</evidence>
<dbReference type="HOGENOM" id="CLU_1022440_0_0_5"/>
<feature type="compositionally biased region" description="Acidic residues" evidence="1">
    <location>
        <begin position="144"/>
        <end position="154"/>
    </location>
</feature>
<name>C6V5D9_NEORI</name>
<dbReference type="AlphaFoldDB" id="C6V5D9"/>
<sequence length="278" mass="30016">MLNSSGKDSNQNGDSTGNNDKNPEQGTVGSTGQEGEPQGAIEGAGGQQDALQPSGGEQGAVGQQEQGGEQQGTKRARRRHRDRHGHGGGEQALERRSRRRNKNRRGRRGKRLSIPETIEEEDEQQAEQQDSQTSGGGQQVLATIEEDVEQEGEQQEGGRQGTEGAVQGHAEGPGGSTFHYIVLVLLLLTGNFCLREGTRQTRESNREAPRREANEVNPLLLCAVIIYLVVIILAFFLLRRGREVDNGRGDTRAPGGGGPGRLDDPSVDEAGQRQRDLS</sequence>
<protein>
    <submittedName>
        <fullName evidence="3">Uncharacterized protein</fullName>
    </submittedName>
</protein>
<feature type="region of interest" description="Disordered" evidence="1">
    <location>
        <begin position="1"/>
        <end position="171"/>
    </location>
</feature>
<dbReference type="Proteomes" id="UP000001627">
    <property type="component" value="Chromosome"/>
</dbReference>
<proteinExistence type="predicted"/>
<feature type="transmembrane region" description="Helical" evidence="2">
    <location>
        <begin position="177"/>
        <end position="195"/>
    </location>
</feature>
<keyword evidence="2" id="KW-0472">Membrane</keyword>
<dbReference type="KEGG" id="nri:NRI_0630"/>
<keyword evidence="2" id="KW-1133">Transmembrane helix</keyword>
<dbReference type="STRING" id="434131.NRI_0630"/>
<dbReference type="EMBL" id="CP001431">
    <property type="protein sequence ID" value="ACT69607.1"/>
    <property type="molecule type" value="Genomic_DNA"/>
</dbReference>
<reference evidence="3 4" key="1">
    <citation type="journal article" date="2009" name="Nucleic Acids Res.">
        <title>Analysis of complete genome sequence of Neorickettsia risticii: causative agent of Potomac horse fever.</title>
        <authorList>
            <person name="Lin M."/>
            <person name="Zhang C."/>
            <person name="Gibson K."/>
            <person name="Rikihisa Y."/>
        </authorList>
    </citation>
    <scope>NUCLEOTIDE SEQUENCE [LARGE SCALE GENOMIC DNA]</scope>
    <source>
        <strain evidence="3 4">Illinois</strain>
    </source>
</reference>
<keyword evidence="2" id="KW-0812">Transmembrane</keyword>
<accession>C6V5D9</accession>
<dbReference type="RefSeq" id="WP_015816494.1">
    <property type="nucleotide sequence ID" value="NC_013009.1"/>
</dbReference>
<feature type="compositionally biased region" description="Polar residues" evidence="1">
    <location>
        <begin position="1"/>
        <end position="33"/>
    </location>
</feature>
<feature type="compositionally biased region" description="Basic residues" evidence="1">
    <location>
        <begin position="96"/>
        <end position="111"/>
    </location>
</feature>
<feature type="compositionally biased region" description="Basic residues" evidence="1">
    <location>
        <begin position="74"/>
        <end position="86"/>
    </location>
</feature>
<organism evidence="3 4">
    <name type="scientific">Neorickettsia risticii (strain Illinois)</name>
    <dbReference type="NCBI Taxonomy" id="434131"/>
    <lineage>
        <taxon>Bacteria</taxon>
        <taxon>Pseudomonadati</taxon>
        <taxon>Pseudomonadota</taxon>
        <taxon>Alphaproteobacteria</taxon>
        <taxon>Rickettsiales</taxon>
        <taxon>Anaplasmataceae</taxon>
        <taxon>Neorickettsia</taxon>
    </lineage>
</organism>
<evidence type="ECO:0000313" key="3">
    <source>
        <dbReference type="EMBL" id="ACT69607.1"/>
    </source>
</evidence>
<keyword evidence="4" id="KW-1185">Reference proteome</keyword>
<gene>
    <name evidence="3" type="ordered locus">NRI_0630</name>
</gene>
<evidence type="ECO:0000256" key="1">
    <source>
        <dbReference type="SAM" id="MobiDB-lite"/>
    </source>
</evidence>
<feature type="transmembrane region" description="Helical" evidence="2">
    <location>
        <begin position="216"/>
        <end position="238"/>
    </location>
</feature>
<feature type="region of interest" description="Disordered" evidence="1">
    <location>
        <begin position="246"/>
        <end position="278"/>
    </location>
</feature>